<keyword evidence="4 5" id="KW-0694">RNA-binding</keyword>
<dbReference type="CDD" id="cd12325">
    <property type="entry name" value="RRM1_hnRNPA_hnRNPD_like"/>
    <property type="match status" value="1"/>
</dbReference>
<dbReference type="PANTHER" id="PTHR48032">
    <property type="entry name" value="RNA-BINDING PROTEIN MUSASHI HOMOLOG RBP6"/>
    <property type="match status" value="1"/>
</dbReference>
<dbReference type="PANTHER" id="PTHR48032:SF18">
    <property type="entry name" value="RRM DOMAIN-CONTAINING PROTEIN"/>
    <property type="match status" value="1"/>
</dbReference>
<feature type="region of interest" description="Disordered" evidence="6">
    <location>
        <begin position="348"/>
        <end position="374"/>
    </location>
</feature>
<dbReference type="Pfam" id="PF00076">
    <property type="entry name" value="RRM_1"/>
    <property type="match status" value="2"/>
</dbReference>
<evidence type="ECO:0000256" key="1">
    <source>
        <dbReference type="ARBA" id="ARBA00004496"/>
    </source>
</evidence>
<evidence type="ECO:0000256" key="6">
    <source>
        <dbReference type="SAM" id="MobiDB-lite"/>
    </source>
</evidence>
<name>A0A8X7CBF2_9ARAC</name>
<evidence type="ECO:0000259" key="7">
    <source>
        <dbReference type="PROSITE" id="PS50102"/>
    </source>
</evidence>
<feature type="compositionally biased region" description="Gly residues" evidence="6">
    <location>
        <begin position="198"/>
        <end position="210"/>
    </location>
</feature>
<dbReference type="GO" id="GO:0006417">
    <property type="term" value="P:regulation of translation"/>
    <property type="evidence" value="ECO:0007669"/>
    <property type="project" value="TreeGrafter"/>
</dbReference>
<comment type="caution">
    <text evidence="8">The sequence shown here is derived from an EMBL/GenBank/DDBJ whole genome shotgun (WGS) entry which is preliminary data.</text>
</comment>
<keyword evidence="3" id="KW-0677">Repeat</keyword>
<dbReference type="OrthoDB" id="1875751at2759"/>
<organism evidence="8 9">
    <name type="scientific">Trichonephila inaurata madagascariensis</name>
    <dbReference type="NCBI Taxonomy" id="2747483"/>
    <lineage>
        <taxon>Eukaryota</taxon>
        <taxon>Metazoa</taxon>
        <taxon>Ecdysozoa</taxon>
        <taxon>Arthropoda</taxon>
        <taxon>Chelicerata</taxon>
        <taxon>Arachnida</taxon>
        <taxon>Araneae</taxon>
        <taxon>Araneomorphae</taxon>
        <taxon>Entelegynae</taxon>
        <taxon>Araneoidea</taxon>
        <taxon>Nephilidae</taxon>
        <taxon>Trichonephila</taxon>
        <taxon>Trichonephila inaurata</taxon>
    </lineage>
</organism>
<dbReference type="SMART" id="SM00360">
    <property type="entry name" value="RRM"/>
    <property type="match status" value="2"/>
</dbReference>
<evidence type="ECO:0000313" key="8">
    <source>
        <dbReference type="EMBL" id="GFY60588.1"/>
    </source>
</evidence>
<proteinExistence type="predicted"/>
<dbReference type="InterPro" id="IPR035979">
    <property type="entry name" value="RBD_domain_sf"/>
</dbReference>
<dbReference type="EMBL" id="BMAV01013205">
    <property type="protein sequence ID" value="GFY60588.1"/>
    <property type="molecule type" value="Genomic_DNA"/>
</dbReference>
<dbReference type="FunFam" id="3.30.70.330:FF:000025">
    <property type="entry name" value="RNA-binding protein Musashi homolog 2 isoform X1"/>
    <property type="match status" value="1"/>
</dbReference>
<feature type="domain" description="RRM" evidence="7">
    <location>
        <begin position="105"/>
        <end position="182"/>
    </location>
</feature>
<dbReference type="AlphaFoldDB" id="A0A8X7CBF2"/>
<dbReference type="Proteomes" id="UP000886998">
    <property type="component" value="Unassembled WGS sequence"/>
</dbReference>
<dbReference type="InterPro" id="IPR012677">
    <property type="entry name" value="Nucleotide-bd_a/b_plait_sf"/>
</dbReference>
<dbReference type="InterPro" id="IPR034131">
    <property type="entry name" value="DAZAP1_RRM2"/>
</dbReference>
<accession>A0A8X7CBF2</accession>
<dbReference type="Gene3D" id="3.30.70.330">
    <property type="match status" value="2"/>
</dbReference>
<keyword evidence="8" id="KW-0687">Ribonucleoprotein</keyword>
<dbReference type="SUPFAM" id="SSF54928">
    <property type="entry name" value="RNA-binding domain, RBD"/>
    <property type="match status" value="2"/>
</dbReference>
<dbReference type="CDD" id="cd12327">
    <property type="entry name" value="RRM2_DAZAP1"/>
    <property type="match status" value="1"/>
</dbReference>
<evidence type="ECO:0000256" key="5">
    <source>
        <dbReference type="PROSITE-ProRule" id="PRU00176"/>
    </source>
</evidence>
<evidence type="ECO:0000313" key="9">
    <source>
        <dbReference type="Proteomes" id="UP000886998"/>
    </source>
</evidence>
<feature type="domain" description="RRM" evidence="7">
    <location>
        <begin position="15"/>
        <end position="93"/>
    </location>
</feature>
<feature type="compositionally biased region" description="Low complexity" evidence="6">
    <location>
        <begin position="214"/>
        <end position="224"/>
    </location>
</feature>
<evidence type="ECO:0000256" key="3">
    <source>
        <dbReference type="ARBA" id="ARBA00022737"/>
    </source>
</evidence>
<dbReference type="GO" id="GO:0005737">
    <property type="term" value="C:cytoplasm"/>
    <property type="evidence" value="ECO:0007669"/>
    <property type="project" value="UniProtKB-SubCell"/>
</dbReference>
<gene>
    <name evidence="8" type="primary">Hrb27C</name>
    <name evidence="8" type="ORF">TNIN_231361</name>
</gene>
<dbReference type="PROSITE" id="PS50102">
    <property type="entry name" value="RRM"/>
    <property type="match status" value="2"/>
</dbReference>
<protein>
    <submittedName>
        <fullName evidence="8">Heterogeneous nuclear ribonucleoprotein 27C</fullName>
    </submittedName>
</protein>
<feature type="compositionally biased region" description="Pro residues" evidence="6">
    <location>
        <begin position="229"/>
        <end position="241"/>
    </location>
</feature>
<dbReference type="GO" id="GO:1990904">
    <property type="term" value="C:ribonucleoprotein complex"/>
    <property type="evidence" value="ECO:0007669"/>
    <property type="project" value="UniProtKB-KW"/>
</dbReference>
<sequence length="374" mass="39988">MTQVKQEDGQSEEAGKIFVGGLSWETTQEKLQEYFSRFGEVVDCVVMKNNETGKSRGFGFVTFKDVSCVAKVLSSGPHEVDGRTIDPKVCSSRDTQQGKKAGQYPKVFLGGLPPNCTETDLRSFFSRYGTVIEVVLMYDQEKKKPRGFGFLSFETEDSVKQVCAEHFVKINGKKIECKHAEPRDKKRATQQTNQSNQWGGGPPMGPGWGPGAPTPGSAGPCGPAMGPGGPMPGPMTGPMGPPMNNGMMGPPAGSYQGGWGGPPPYGPQGGWAPHPVCFSPGMLFLKGYYSTFLLSGQPDKNCCSMVFPDIGMGNYSQEASNFGPTRSGFGPGYGTGPNNYTATGNYTAAGNYGAPQGDNQGNRTASQGYHPYRR</sequence>
<dbReference type="GO" id="GO:0003729">
    <property type="term" value="F:mRNA binding"/>
    <property type="evidence" value="ECO:0007669"/>
    <property type="project" value="TreeGrafter"/>
</dbReference>
<feature type="compositionally biased region" description="Polar residues" evidence="6">
    <location>
        <begin position="357"/>
        <end position="367"/>
    </location>
</feature>
<feature type="region of interest" description="Disordered" evidence="6">
    <location>
        <begin position="179"/>
        <end position="249"/>
    </location>
</feature>
<evidence type="ECO:0000256" key="2">
    <source>
        <dbReference type="ARBA" id="ARBA00022490"/>
    </source>
</evidence>
<evidence type="ECO:0000256" key="4">
    <source>
        <dbReference type="ARBA" id="ARBA00022884"/>
    </source>
</evidence>
<reference evidence="8" key="1">
    <citation type="submission" date="2020-08" db="EMBL/GenBank/DDBJ databases">
        <title>Multicomponent nature underlies the extraordinary mechanical properties of spider dragline silk.</title>
        <authorList>
            <person name="Kono N."/>
            <person name="Nakamura H."/>
            <person name="Mori M."/>
            <person name="Yoshida Y."/>
            <person name="Ohtoshi R."/>
            <person name="Malay A.D."/>
            <person name="Moran D.A.P."/>
            <person name="Tomita M."/>
            <person name="Numata K."/>
            <person name="Arakawa K."/>
        </authorList>
    </citation>
    <scope>NUCLEOTIDE SEQUENCE</scope>
</reference>
<comment type="subcellular location">
    <subcellularLocation>
        <location evidence="1">Cytoplasm</location>
    </subcellularLocation>
</comment>
<keyword evidence="9" id="KW-1185">Reference proteome</keyword>
<dbReference type="InterPro" id="IPR000504">
    <property type="entry name" value="RRM_dom"/>
</dbReference>
<keyword evidence="2" id="KW-0963">Cytoplasm</keyword>